<reference evidence="1" key="1">
    <citation type="journal article" date="2014" name="Front. Microbiol.">
        <title>High frequency of phylogenetically diverse reductive dehalogenase-homologous genes in deep subseafloor sedimentary metagenomes.</title>
        <authorList>
            <person name="Kawai M."/>
            <person name="Futagami T."/>
            <person name="Toyoda A."/>
            <person name="Takaki Y."/>
            <person name="Nishi S."/>
            <person name="Hori S."/>
            <person name="Arai W."/>
            <person name="Tsubouchi T."/>
            <person name="Morono Y."/>
            <person name="Uchiyama I."/>
            <person name="Ito T."/>
            <person name="Fujiyama A."/>
            <person name="Inagaki F."/>
            <person name="Takami H."/>
        </authorList>
    </citation>
    <scope>NUCLEOTIDE SEQUENCE</scope>
    <source>
        <strain evidence="1">Expedition CK06-06</strain>
    </source>
</reference>
<protein>
    <submittedName>
        <fullName evidence="1">Uncharacterized protein</fullName>
    </submittedName>
</protein>
<organism evidence="1">
    <name type="scientific">marine sediment metagenome</name>
    <dbReference type="NCBI Taxonomy" id="412755"/>
    <lineage>
        <taxon>unclassified sequences</taxon>
        <taxon>metagenomes</taxon>
        <taxon>ecological metagenomes</taxon>
    </lineage>
</organism>
<sequence length="43" mass="4830">RVSFIPVCKGKEAIITSGWADFPRPSPYLVNYRYGLPRDAKCG</sequence>
<dbReference type="EMBL" id="BARV01034982">
    <property type="protein sequence ID" value="GAI52545.1"/>
    <property type="molecule type" value="Genomic_DNA"/>
</dbReference>
<accession>X1QNK0</accession>
<proteinExistence type="predicted"/>
<gene>
    <name evidence="1" type="ORF">S06H3_54655</name>
</gene>
<evidence type="ECO:0000313" key="1">
    <source>
        <dbReference type="EMBL" id="GAI52545.1"/>
    </source>
</evidence>
<feature type="non-terminal residue" evidence="1">
    <location>
        <position position="1"/>
    </location>
</feature>
<dbReference type="AlphaFoldDB" id="X1QNK0"/>
<comment type="caution">
    <text evidence="1">The sequence shown here is derived from an EMBL/GenBank/DDBJ whole genome shotgun (WGS) entry which is preliminary data.</text>
</comment>
<name>X1QNK0_9ZZZZ</name>